<dbReference type="InterPro" id="IPR036514">
    <property type="entry name" value="SGNH_hydro_sf"/>
</dbReference>
<dbReference type="GO" id="GO:0016787">
    <property type="term" value="F:hydrolase activity"/>
    <property type="evidence" value="ECO:0007669"/>
    <property type="project" value="UniProtKB-KW"/>
</dbReference>
<dbReference type="SUPFAM" id="SSF52266">
    <property type="entry name" value="SGNH hydrolase"/>
    <property type="match status" value="1"/>
</dbReference>
<accession>A0A4Q7V2N3</accession>
<dbReference type="Proteomes" id="UP000291591">
    <property type="component" value="Unassembled WGS sequence"/>
</dbReference>
<feature type="domain" description="SGNH hydrolase-type esterase" evidence="1">
    <location>
        <begin position="10"/>
        <end position="231"/>
    </location>
</feature>
<evidence type="ECO:0000313" key="3">
    <source>
        <dbReference type="Proteomes" id="UP000291591"/>
    </source>
</evidence>
<comment type="caution">
    <text evidence="2">The sequence shown here is derived from an EMBL/GenBank/DDBJ whole genome shotgun (WGS) entry which is preliminary data.</text>
</comment>
<evidence type="ECO:0000313" key="2">
    <source>
        <dbReference type="EMBL" id="RZT87661.1"/>
    </source>
</evidence>
<name>A0A4Q7V2N3_PSEST</name>
<reference evidence="2 3" key="1">
    <citation type="submission" date="2019-02" db="EMBL/GenBank/DDBJ databases">
        <title>Sequencing the genomes of 1000 actinobacteria strains.</title>
        <authorList>
            <person name="Klenk H.-P."/>
        </authorList>
    </citation>
    <scope>NUCLEOTIDE SEQUENCE [LARGE SCALE GENOMIC DNA]</scope>
    <source>
        <strain evidence="2 3">DSM 45779</strain>
    </source>
</reference>
<keyword evidence="2" id="KW-0378">Hydrolase</keyword>
<dbReference type="EMBL" id="SHKL01000001">
    <property type="protein sequence ID" value="RZT87661.1"/>
    <property type="molecule type" value="Genomic_DNA"/>
</dbReference>
<dbReference type="InterPro" id="IPR013830">
    <property type="entry name" value="SGNH_hydro"/>
</dbReference>
<organism evidence="2 3">
    <name type="scientific">Pseudonocardia sediminis</name>
    <dbReference type="NCBI Taxonomy" id="1397368"/>
    <lineage>
        <taxon>Bacteria</taxon>
        <taxon>Bacillati</taxon>
        <taxon>Actinomycetota</taxon>
        <taxon>Actinomycetes</taxon>
        <taxon>Pseudonocardiales</taxon>
        <taxon>Pseudonocardiaceae</taxon>
        <taxon>Pseudonocardia</taxon>
    </lineage>
</organism>
<dbReference type="Pfam" id="PF13472">
    <property type="entry name" value="Lipase_GDSL_2"/>
    <property type="match status" value="1"/>
</dbReference>
<dbReference type="AlphaFoldDB" id="A0A4Q7V2N3"/>
<dbReference type="OrthoDB" id="4369943at2"/>
<proteinExistence type="predicted"/>
<protein>
    <submittedName>
        <fullName evidence="2">GDSL-like lipase/acylhydrolase family protein</fullName>
    </submittedName>
</protein>
<sequence length="248" mass="26187">MSTEGPLLLVLGDSLAYHGPDRPEPADEPRLWPNVAAAALGGRAELVARSGWTARHAWQALADDPRIWALLPRIDALVLGTGGMDSLPSPLPTSVRELLPALRPEPLRRAVRGGYLRAQPRLSRAFAATLPGGGPATLPARLTAAYLERCRAAVHSLRPGLPVLTLLPSVHRAGAYGGVHPHRAAAERATREWATAHGVGLLDVAALVADHVLGGHGNVDGMHWGWDGHRRVGEALGAALAPMLTVSR</sequence>
<dbReference type="NCBIfam" id="NF043016">
    <property type="entry name" value="DigluglyOctase"/>
    <property type="match status" value="1"/>
</dbReference>
<dbReference type="CDD" id="cd00229">
    <property type="entry name" value="SGNH_hydrolase"/>
    <property type="match status" value="1"/>
</dbReference>
<evidence type="ECO:0000259" key="1">
    <source>
        <dbReference type="Pfam" id="PF13472"/>
    </source>
</evidence>
<keyword evidence="3" id="KW-1185">Reference proteome</keyword>
<dbReference type="RefSeq" id="WP_130291778.1">
    <property type="nucleotide sequence ID" value="NZ_SHKL01000001.1"/>
</dbReference>
<gene>
    <name evidence="2" type="ORF">EV383_4587</name>
</gene>
<dbReference type="InterPro" id="IPR050023">
    <property type="entry name" value="OctT"/>
</dbReference>
<dbReference type="Gene3D" id="3.40.50.1110">
    <property type="entry name" value="SGNH hydrolase"/>
    <property type="match status" value="1"/>
</dbReference>